<evidence type="ECO:0000256" key="9">
    <source>
        <dbReference type="ARBA" id="ARBA00022989"/>
    </source>
</evidence>
<feature type="transmembrane region" description="Helical" evidence="12">
    <location>
        <begin position="176"/>
        <end position="197"/>
    </location>
</feature>
<feature type="domain" description="PTS EIIB type-1" evidence="14">
    <location>
        <begin position="5"/>
        <end position="87"/>
    </location>
</feature>
<dbReference type="InterPro" id="IPR001996">
    <property type="entry name" value="PTS_IIB_1"/>
</dbReference>
<dbReference type="Gene3D" id="3.30.1360.60">
    <property type="entry name" value="Glucose permease domain IIB"/>
    <property type="match status" value="1"/>
</dbReference>
<evidence type="ECO:0000256" key="8">
    <source>
        <dbReference type="ARBA" id="ARBA00022777"/>
    </source>
</evidence>
<feature type="transmembrane region" description="Helical" evidence="12">
    <location>
        <begin position="349"/>
        <end position="368"/>
    </location>
</feature>
<dbReference type="PANTHER" id="PTHR30175:SF1">
    <property type="entry name" value="PTS SYSTEM ARBUTIN-, CELLOBIOSE-, AND SALICIN-SPECIFIC EIIBC COMPONENT-RELATED"/>
    <property type="match status" value="1"/>
</dbReference>
<feature type="transmembrane region" description="Helical" evidence="12">
    <location>
        <begin position="203"/>
        <end position="224"/>
    </location>
</feature>
<keyword evidence="7 12" id="KW-0812">Transmembrane</keyword>
<feature type="transmembrane region" description="Helical" evidence="12">
    <location>
        <begin position="418"/>
        <end position="440"/>
    </location>
</feature>
<reference evidence="16" key="2">
    <citation type="submission" date="2021-04" db="EMBL/GenBank/DDBJ databases">
        <authorList>
            <person name="Gilroy R."/>
        </authorList>
    </citation>
    <scope>NUCLEOTIDE SEQUENCE</scope>
    <source>
        <strain evidence="16">CHK191-13928</strain>
    </source>
</reference>
<dbReference type="InterPro" id="IPR036878">
    <property type="entry name" value="Glu_permease_IIB"/>
</dbReference>
<dbReference type="FunFam" id="2.70.70.10:FF:000001">
    <property type="entry name" value="PTS system glucose-specific IIA component"/>
    <property type="match status" value="1"/>
</dbReference>
<feature type="domain" description="PTS EIIC type-1" evidence="15">
    <location>
        <begin position="106"/>
        <end position="455"/>
    </location>
</feature>
<dbReference type="InterPro" id="IPR050558">
    <property type="entry name" value="PTS_Sugar-Specific_Components"/>
</dbReference>
<evidence type="ECO:0000256" key="4">
    <source>
        <dbReference type="ARBA" id="ARBA00022597"/>
    </source>
</evidence>
<dbReference type="Gene3D" id="2.70.70.10">
    <property type="entry name" value="Glucose Permease (Domain IIA)"/>
    <property type="match status" value="1"/>
</dbReference>
<feature type="transmembrane region" description="Helical" evidence="12">
    <location>
        <begin position="279"/>
        <end position="297"/>
    </location>
</feature>
<evidence type="ECO:0000313" key="17">
    <source>
        <dbReference type="Proteomes" id="UP000886721"/>
    </source>
</evidence>
<keyword evidence="3" id="KW-1003">Cell membrane</keyword>
<evidence type="ECO:0000313" key="16">
    <source>
        <dbReference type="EMBL" id="HIX68017.1"/>
    </source>
</evidence>
<feature type="transmembrane region" description="Helical" evidence="12">
    <location>
        <begin position="236"/>
        <end position="259"/>
    </location>
</feature>
<dbReference type="Proteomes" id="UP000886721">
    <property type="component" value="Unassembled WGS sequence"/>
</dbReference>
<dbReference type="PANTHER" id="PTHR30175">
    <property type="entry name" value="PHOSPHOTRANSFERASE SYSTEM TRANSPORT PROTEIN"/>
    <property type="match status" value="1"/>
</dbReference>
<keyword evidence="5" id="KW-0808">Transferase</keyword>
<keyword evidence="9 12" id="KW-1133">Transmembrane helix</keyword>
<evidence type="ECO:0000256" key="2">
    <source>
        <dbReference type="ARBA" id="ARBA00022448"/>
    </source>
</evidence>
<feature type="domain" description="PTS EIIA type-1" evidence="13">
    <location>
        <begin position="484"/>
        <end position="588"/>
    </location>
</feature>
<feature type="transmembrane region" description="Helical" evidence="12">
    <location>
        <begin position="318"/>
        <end position="337"/>
    </location>
</feature>
<keyword evidence="6" id="KW-0598">Phosphotransferase system</keyword>
<feature type="transmembrane region" description="Helical" evidence="12">
    <location>
        <begin position="143"/>
        <end position="164"/>
    </location>
</feature>
<evidence type="ECO:0000259" key="13">
    <source>
        <dbReference type="PROSITE" id="PS51093"/>
    </source>
</evidence>
<proteinExistence type="predicted"/>
<keyword evidence="10 12" id="KW-0472">Membrane</keyword>
<organism evidence="16 17">
    <name type="scientific">Candidatus Anaerostipes excrementavium</name>
    <dbReference type="NCBI Taxonomy" id="2838463"/>
    <lineage>
        <taxon>Bacteria</taxon>
        <taxon>Bacillati</taxon>
        <taxon>Bacillota</taxon>
        <taxon>Clostridia</taxon>
        <taxon>Lachnospirales</taxon>
        <taxon>Lachnospiraceae</taxon>
        <taxon>Anaerostipes</taxon>
    </lineage>
</organism>
<keyword evidence="2" id="KW-0813">Transport</keyword>
<dbReference type="PROSITE" id="PS51103">
    <property type="entry name" value="PTS_EIIC_TYPE_1"/>
    <property type="match status" value="1"/>
</dbReference>
<evidence type="ECO:0000256" key="3">
    <source>
        <dbReference type="ARBA" id="ARBA00022475"/>
    </source>
</evidence>
<dbReference type="SUPFAM" id="SSF51261">
    <property type="entry name" value="Duplicated hybrid motif"/>
    <property type="match status" value="1"/>
</dbReference>
<dbReference type="PROSITE" id="PS01035">
    <property type="entry name" value="PTS_EIIB_TYPE_1_CYS"/>
    <property type="match status" value="1"/>
</dbReference>
<dbReference type="AlphaFoldDB" id="A0A9D1WW57"/>
<evidence type="ECO:0000256" key="10">
    <source>
        <dbReference type="ARBA" id="ARBA00023136"/>
    </source>
</evidence>
<dbReference type="GO" id="GO:0009401">
    <property type="term" value="P:phosphoenolpyruvate-dependent sugar phosphotransferase system"/>
    <property type="evidence" value="ECO:0007669"/>
    <property type="project" value="UniProtKB-KW"/>
</dbReference>
<dbReference type="GO" id="GO:0008982">
    <property type="term" value="F:protein-N(PI)-phosphohistidine-sugar phosphotransferase activity"/>
    <property type="evidence" value="ECO:0007669"/>
    <property type="project" value="InterPro"/>
</dbReference>
<dbReference type="InterPro" id="IPR018113">
    <property type="entry name" value="PTrfase_EIIB_Cys"/>
</dbReference>
<dbReference type="InterPro" id="IPR001127">
    <property type="entry name" value="PTS_EIIA_1_perm"/>
</dbReference>
<evidence type="ECO:0000256" key="5">
    <source>
        <dbReference type="ARBA" id="ARBA00022679"/>
    </source>
</evidence>
<dbReference type="InterPro" id="IPR003352">
    <property type="entry name" value="PTS_EIIC"/>
</dbReference>
<reference evidence="16" key="1">
    <citation type="journal article" date="2021" name="PeerJ">
        <title>Extensive microbial diversity within the chicken gut microbiome revealed by metagenomics and culture.</title>
        <authorList>
            <person name="Gilroy R."/>
            <person name="Ravi A."/>
            <person name="Getino M."/>
            <person name="Pursley I."/>
            <person name="Horton D.L."/>
            <person name="Alikhan N.F."/>
            <person name="Baker D."/>
            <person name="Gharbi K."/>
            <person name="Hall N."/>
            <person name="Watson M."/>
            <person name="Adriaenssens E.M."/>
            <person name="Foster-Nyarko E."/>
            <person name="Jarju S."/>
            <person name="Secka A."/>
            <person name="Antonio M."/>
            <person name="Oren A."/>
            <person name="Chaudhuri R.R."/>
            <person name="La Ragione R."/>
            <person name="Hildebrand F."/>
            <person name="Pallen M.J."/>
        </authorList>
    </citation>
    <scope>NUCLEOTIDE SEQUENCE</scope>
    <source>
        <strain evidence="16">CHK191-13928</strain>
    </source>
</reference>
<comment type="subcellular location">
    <subcellularLocation>
        <location evidence="1">Cell membrane</location>
        <topology evidence="1">Multi-pass membrane protein</topology>
    </subcellularLocation>
</comment>
<dbReference type="GO" id="GO:0005886">
    <property type="term" value="C:plasma membrane"/>
    <property type="evidence" value="ECO:0007669"/>
    <property type="project" value="UniProtKB-SubCell"/>
</dbReference>
<dbReference type="NCBIfam" id="TIGR00830">
    <property type="entry name" value="PTBA"/>
    <property type="match status" value="1"/>
</dbReference>
<evidence type="ECO:0000259" key="14">
    <source>
        <dbReference type="PROSITE" id="PS51098"/>
    </source>
</evidence>
<keyword evidence="4" id="KW-0762">Sugar transport</keyword>
<dbReference type="GO" id="GO:0016301">
    <property type="term" value="F:kinase activity"/>
    <property type="evidence" value="ECO:0007669"/>
    <property type="project" value="UniProtKB-KW"/>
</dbReference>
<dbReference type="Pfam" id="PF02378">
    <property type="entry name" value="PTS_EIIC"/>
    <property type="match status" value="1"/>
</dbReference>
<dbReference type="Pfam" id="PF00358">
    <property type="entry name" value="PTS_EIIA_1"/>
    <property type="match status" value="1"/>
</dbReference>
<keyword evidence="8" id="KW-0418">Kinase</keyword>
<evidence type="ECO:0000256" key="6">
    <source>
        <dbReference type="ARBA" id="ARBA00022683"/>
    </source>
</evidence>
<accession>A0A9D1WW57</accession>
<dbReference type="InterPro" id="IPR013013">
    <property type="entry name" value="PTS_EIIC_1"/>
</dbReference>
<dbReference type="CDD" id="cd00212">
    <property type="entry name" value="PTS_IIB_glc"/>
    <property type="match status" value="1"/>
</dbReference>
<protein>
    <submittedName>
        <fullName evidence="16">Glucose PTS transporter subunit IIA</fullName>
    </submittedName>
</protein>
<evidence type="ECO:0000256" key="12">
    <source>
        <dbReference type="SAM" id="Phobius"/>
    </source>
</evidence>
<dbReference type="PROSITE" id="PS51093">
    <property type="entry name" value="PTS_EIIA_TYPE_1"/>
    <property type="match status" value="1"/>
</dbReference>
<feature type="transmembrane region" description="Helical" evidence="12">
    <location>
        <begin position="115"/>
        <end position="137"/>
    </location>
</feature>
<dbReference type="GO" id="GO:0015771">
    <property type="term" value="P:trehalose transport"/>
    <property type="evidence" value="ECO:0007669"/>
    <property type="project" value="TreeGrafter"/>
</dbReference>
<evidence type="ECO:0000259" key="15">
    <source>
        <dbReference type="PROSITE" id="PS51103"/>
    </source>
</evidence>
<feature type="transmembrane region" description="Helical" evidence="12">
    <location>
        <begin position="375"/>
        <end position="398"/>
    </location>
</feature>
<comment type="caution">
    <text evidence="16">The sequence shown here is derived from an EMBL/GenBank/DDBJ whole genome shotgun (WGS) entry which is preliminary data.</text>
</comment>
<evidence type="ECO:0000256" key="7">
    <source>
        <dbReference type="ARBA" id="ARBA00022692"/>
    </source>
</evidence>
<dbReference type="InterPro" id="IPR011055">
    <property type="entry name" value="Dup_hybrid_motif"/>
</dbReference>
<dbReference type="PROSITE" id="PS51098">
    <property type="entry name" value="PTS_EIIB_TYPE_1"/>
    <property type="match status" value="1"/>
</dbReference>
<dbReference type="Pfam" id="PF00367">
    <property type="entry name" value="PTS_EIIB"/>
    <property type="match status" value="1"/>
</dbReference>
<dbReference type="SUPFAM" id="SSF55604">
    <property type="entry name" value="Glucose permease domain IIB"/>
    <property type="match status" value="1"/>
</dbReference>
<dbReference type="GO" id="GO:0090589">
    <property type="term" value="F:protein-phosphocysteine-trehalose phosphotransferase system transporter activity"/>
    <property type="evidence" value="ECO:0007669"/>
    <property type="project" value="TreeGrafter"/>
</dbReference>
<feature type="active site" description="Phosphocysteine intermediate; for EIIB activity" evidence="11">
    <location>
        <position position="27"/>
    </location>
</feature>
<evidence type="ECO:0000256" key="11">
    <source>
        <dbReference type="PROSITE-ProRule" id="PRU00421"/>
    </source>
</evidence>
<gene>
    <name evidence="16" type="ORF">H9735_07885</name>
</gene>
<dbReference type="EMBL" id="DXEM01000027">
    <property type="protein sequence ID" value="HIX68017.1"/>
    <property type="molecule type" value="Genomic_DNA"/>
</dbReference>
<name>A0A9D1WW57_9FIRM</name>
<sequence>MKQYEKFAEDVIKNVGGKDNIQSVRHCYTRLRFRLEDEGKANEAVLKELDGVITIIKSAGEFMVVVGEQVPFVYEEVCKQIGMDSQEAEENTENEEKTGIMNRIMQAVMGAMSPLLNMLCACGIIKGLVVVLGLLGLSANSGIYMLLNAAGDCIFYFLPLVLGYNLAKYMKMDPILGLLIGAALCYPTINGTDLHIFGYTLNVSYTNSFLPIMLAITIAAPLYRKLTKILPNVIKGIFAPLITLLIIFPLAFLAVGPIANMIGSWISIAMNATIDTVPLLAAPLFAGIWQVMVLFGVHNIPGVLAMMDLSAGNPNTPIAIMILPAFAQIGVVLAIYLKTKDTKLKSIALPAFASGVFGITEPAIYGITLPRIKMFVISCIGAAVSGLCLAIFHLRAYTYSGLGIIGLLGLLNPENPQIPAIILCVVSGFAVAFLLAFMLYKDDEPKNKEEEKQETAETHEKVKKGERLAAPANGTVKLISQCSDEAFACEGLVKGIVLYPSDGEVHAPCDGVVTALFPTKHAIGILSENGCEVLIHIGINTVELNGEHFEANVEQGTKVKQGDLLVKFDKKAVEEKGFSTEIPVIISNTNDYEEVLCLKEGQIHSQEPVLEVK</sequence>
<dbReference type="PROSITE" id="PS00371">
    <property type="entry name" value="PTS_EIIA_TYPE_1_HIS"/>
    <property type="match status" value="1"/>
</dbReference>
<evidence type="ECO:0000256" key="1">
    <source>
        <dbReference type="ARBA" id="ARBA00004651"/>
    </source>
</evidence>